<dbReference type="RefSeq" id="WP_377293909.1">
    <property type="nucleotide sequence ID" value="NZ_JBHSBM010000050.1"/>
</dbReference>
<keyword evidence="3" id="KW-1185">Reference proteome</keyword>
<sequence>MEIEAERTENTSVYALPNGTFRAEVFAGPIRVKQNNQLVPIDTTLVEDNGTLRPKAAKGGVSFSAGGKNPLVTVTDGQNIRTIGWDKPLPAPEINGNKAIYRGAVPSGDLILEALPEGFSQQIVLHRRPDRPVRLRMPLTLPKGVRYAQNAKGTLRVTDPDGEVVATAAPMHLQDAAAAASPDAGHHAAATTTLAQTGTTATLQVQADERFLADPAVQYPVTLSASEWVGAGLKVDTFVSSDYPTSQAGATWLHVGKFGNGAKTARSYIRFNVGHALRGMNILNADLRLTSYKSNACGTAVGSGVQVRRITSDWTSSSLALSSQPSTTSEDAVTVKHGYGAPNCAENLITYSVENIVRDWVSGAADYGFQLRSASESEATNWRMYRSSESGSTGPALFIEFTSPYPASTELAVTQEDGSIPLDGQEFSYEQLYSLPGASASDLDQLRSTGTLPETVNIPGEDTGEEWPHEYDPNLPPIEDPQPGEPTDEGTAAPAKGSDVNKSMAATADVLPKYEVLSTWKERDGKKVYYRKGFYTRSSDNGFGDTKIREKHNLSERAVRATTKSSMPKPQGKRQQAPGSSRWEYETIAYRVKCEGILFWETCRAHESRGLLAVVDFSGREDEIPAGQTIGVITGYCKGVTWCPSWVNRGFQTG</sequence>
<feature type="region of interest" description="Disordered" evidence="1">
    <location>
        <begin position="553"/>
        <end position="580"/>
    </location>
</feature>
<gene>
    <name evidence="2" type="ORF">ACFOWE_30360</name>
</gene>
<reference evidence="3" key="1">
    <citation type="journal article" date="2019" name="Int. J. Syst. Evol. Microbiol.">
        <title>The Global Catalogue of Microorganisms (GCM) 10K type strain sequencing project: providing services to taxonomists for standard genome sequencing and annotation.</title>
        <authorList>
            <consortium name="The Broad Institute Genomics Platform"/>
            <consortium name="The Broad Institute Genome Sequencing Center for Infectious Disease"/>
            <person name="Wu L."/>
            <person name="Ma J."/>
        </authorList>
    </citation>
    <scope>NUCLEOTIDE SEQUENCE [LARGE SCALE GENOMIC DNA]</scope>
    <source>
        <strain evidence="3">TBRC 4489</strain>
    </source>
</reference>
<feature type="region of interest" description="Disordered" evidence="1">
    <location>
        <begin position="450"/>
        <end position="501"/>
    </location>
</feature>
<dbReference type="NCBIfam" id="NF033679">
    <property type="entry name" value="DNRLRE_dom"/>
    <property type="match status" value="1"/>
</dbReference>
<evidence type="ECO:0000313" key="3">
    <source>
        <dbReference type="Proteomes" id="UP001595850"/>
    </source>
</evidence>
<evidence type="ECO:0000313" key="2">
    <source>
        <dbReference type="EMBL" id="MFC4062624.1"/>
    </source>
</evidence>
<protein>
    <submittedName>
        <fullName evidence="2">DNRLRE domain-containing protein</fullName>
    </submittedName>
</protein>
<dbReference type="Proteomes" id="UP001595850">
    <property type="component" value="Unassembled WGS sequence"/>
</dbReference>
<proteinExistence type="predicted"/>
<evidence type="ECO:0000256" key="1">
    <source>
        <dbReference type="SAM" id="MobiDB-lite"/>
    </source>
</evidence>
<name>A0ABV8IEG6_9ACTN</name>
<feature type="compositionally biased region" description="Polar residues" evidence="1">
    <location>
        <begin position="562"/>
        <end position="579"/>
    </location>
</feature>
<feature type="compositionally biased region" description="Pro residues" evidence="1">
    <location>
        <begin position="474"/>
        <end position="484"/>
    </location>
</feature>
<organism evidence="2 3">
    <name type="scientific">Planomonospora corallina</name>
    <dbReference type="NCBI Taxonomy" id="1806052"/>
    <lineage>
        <taxon>Bacteria</taxon>
        <taxon>Bacillati</taxon>
        <taxon>Actinomycetota</taxon>
        <taxon>Actinomycetes</taxon>
        <taxon>Streptosporangiales</taxon>
        <taxon>Streptosporangiaceae</taxon>
        <taxon>Planomonospora</taxon>
    </lineage>
</organism>
<dbReference type="EMBL" id="JBHSBM010000050">
    <property type="protein sequence ID" value="MFC4062624.1"/>
    <property type="molecule type" value="Genomic_DNA"/>
</dbReference>
<comment type="caution">
    <text evidence="2">The sequence shown here is derived from an EMBL/GenBank/DDBJ whole genome shotgun (WGS) entry which is preliminary data.</text>
</comment>
<accession>A0ABV8IEG6</accession>